<proteinExistence type="predicted"/>
<comment type="function">
    <text evidence="11">Hydrolase that can remove conjugated ubiquitin from proteins and may therefore play an important regulatory role at the level of protein turnover by preventing degradation.</text>
</comment>
<dbReference type="PROSITE" id="PS50802">
    <property type="entry name" value="OTU"/>
    <property type="match status" value="1"/>
</dbReference>
<dbReference type="OrthoDB" id="65596at2759"/>
<evidence type="ECO:0000256" key="8">
    <source>
        <dbReference type="ARBA" id="ARBA00022801"/>
    </source>
</evidence>
<dbReference type="Gene3D" id="3.10.20.90">
    <property type="entry name" value="Phosphatidylinositol 3-kinase Catalytic Subunit, Chain A, domain 1"/>
    <property type="match status" value="1"/>
</dbReference>
<protein>
    <recommendedName>
        <fullName evidence="11">Ubiquitin thioesterase OTU</fullName>
        <ecNumber evidence="11">3.4.19.12</ecNumber>
    </recommendedName>
</protein>
<dbReference type="PANTHER" id="PTHR13312">
    <property type="entry name" value="HIV-INDUCED PROTEIN-7-LIKE PROTEASE"/>
    <property type="match status" value="1"/>
</dbReference>
<evidence type="ECO:0000259" key="13">
    <source>
        <dbReference type="PROSITE" id="PS50053"/>
    </source>
</evidence>
<keyword evidence="6" id="KW-0863">Zinc-finger</keyword>
<dbReference type="EMBL" id="JAHRHY010000025">
    <property type="protein sequence ID" value="KAG9061221.1"/>
    <property type="molecule type" value="Genomic_DNA"/>
</dbReference>
<evidence type="ECO:0000256" key="2">
    <source>
        <dbReference type="ARBA" id="ARBA00004496"/>
    </source>
</evidence>
<dbReference type="PANTHER" id="PTHR13312:SF0">
    <property type="entry name" value="UBIQUITIN THIOESTERASE OTU1"/>
    <property type="match status" value="1"/>
</dbReference>
<dbReference type="GO" id="GO:0008270">
    <property type="term" value="F:zinc ion binding"/>
    <property type="evidence" value="ECO:0007669"/>
    <property type="project" value="UniProtKB-KW"/>
</dbReference>
<sequence>MRLRLRHKEGIATLTTLTDQSTLLDLHNAIASEIKAPVARLELKFGYPPKLLTINDSTAGSTLASLGVKDGEQILTSEKSEGSPATYAVGSTSTSTSTSTTTTTTATPTPAPVPTTTTTTAVVTPATSVFGANSSGNSLGAFGSRSVLQASQSQPTTASGSSLSAFQAAAVRPTTNAFGGLSSVDTSYTPKTVTAPAPATAAPTAAPTAASVTKGGIESVRIRDQGLLVLREVEDDNSCLFNAVAYTLDPSMKSNIQGLRQIVAKAIDANPDEYSDVVLGRPRREYCEWIKKENSWGGAIELAIFSDYYKIEIDSIDVSTNRVDRFGEGQYSQRALVMYSGIHYDAVALTPSLDIPADCDQTQFETSSEDILTAGIQLAAKLKQAHKYTDLATFTLRCSVCQIGLKGEKDAQQHAQSTMHTSL</sequence>
<dbReference type="PROSITE" id="PS00028">
    <property type="entry name" value="ZINC_FINGER_C2H2_1"/>
    <property type="match status" value="1"/>
</dbReference>
<feature type="domain" description="Ubiquitin-like" evidence="13">
    <location>
        <begin position="1"/>
        <end position="83"/>
    </location>
</feature>
<evidence type="ECO:0000256" key="12">
    <source>
        <dbReference type="SAM" id="MobiDB-lite"/>
    </source>
</evidence>
<evidence type="ECO:0000256" key="1">
    <source>
        <dbReference type="ARBA" id="ARBA00000707"/>
    </source>
</evidence>
<evidence type="ECO:0000313" key="16">
    <source>
        <dbReference type="Proteomes" id="UP000707451"/>
    </source>
</evidence>
<feature type="compositionally biased region" description="Low complexity" evidence="12">
    <location>
        <begin position="91"/>
        <end position="117"/>
    </location>
</feature>
<accession>A0A9P7XHH5</accession>
<dbReference type="GO" id="GO:0030968">
    <property type="term" value="P:endoplasmic reticulum unfolded protein response"/>
    <property type="evidence" value="ECO:0007669"/>
    <property type="project" value="TreeGrafter"/>
</dbReference>
<dbReference type="GO" id="GO:0005634">
    <property type="term" value="C:nucleus"/>
    <property type="evidence" value="ECO:0007669"/>
    <property type="project" value="TreeGrafter"/>
</dbReference>
<dbReference type="Pfam" id="PF21403">
    <property type="entry name" value="OTU1_UBXL"/>
    <property type="match status" value="1"/>
</dbReference>
<comment type="caution">
    <text evidence="15">The sequence shown here is derived from an EMBL/GenBank/DDBJ whole genome shotgun (WGS) entry which is preliminary data.</text>
</comment>
<evidence type="ECO:0000256" key="10">
    <source>
        <dbReference type="ARBA" id="ARBA00022833"/>
    </source>
</evidence>
<feature type="region of interest" description="Disordered" evidence="12">
    <location>
        <begin position="76"/>
        <end position="117"/>
    </location>
</feature>
<keyword evidence="4 15" id="KW-0645">Protease</keyword>
<name>A0A9P7XHH5_9FUNG</name>
<evidence type="ECO:0000256" key="11">
    <source>
        <dbReference type="RuleBase" id="RU367104"/>
    </source>
</evidence>
<evidence type="ECO:0000259" key="14">
    <source>
        <dbReference type="PROSITE" id="PS50802"/>
    </source>
</evidence>
<evidence type="ECO:0000256" key="4">
    <source>
        <dbReference type="ARBA" id="ARBA00022670"/>
    </source>
</evidence>
<evidence type="ECO:0000256" key="9">
    <source>
        <dbReference type="ARBA" id="ARBA00022807"/>
    </source>
</evidence>
<evidence type="ECO:0000313" key="15">
    <source>
        <dbReference type="EMBL" id="KAG9061221.1"/>
    </source>
</evidence>
<evidence type="ECO:0000256" key="5">
    <source>
        <dbReference type="ARBA" id="ARBA00022723"/>
    </source>
</evidence>
<keyword evidence="8 11" id="KW-0378">Hydrolase</keyword>
<evidence type="ECO:0000256" key="3">
    <source>
        <dbReference type="ARBA" id="ARBA00022490"/>
    </source>
</evidence>
<reference evidence="15" key="1">
    <citation type="submission" date="2021-06" db="EMBL/GenBank/DDBJ databases">
        <title>Genome Sequence of Mortierella hyaline Strain SCG-10, a Cold-Adapted, Nitrate-Reducing Fungus Isolated from Soil in Minnesota, USA.</title>
        <authorList>
            <person name="Aldossari N."/>
        </authorList>
    </citation>
    <scope>NUCLEOTIDE SEQUENCE</scope>
    <source>
        <strain evidence="15">SCG-10</strain>
    </source>
</reference>
<dbReference type="InterPro" id="IPR003323">
    <property type="entry name" value="OTU_dom"/>
</dbReference>
<dbReference type="SUPFAM" id="SSF54001">
    <property type="entry name" value="Cysteine proteinases"/>
    <property type="match status" value="1"/>
</dbReference>
<dbReference type="CDD" id="cd17059">
    <property type="entry name" value="Ubl_OTU1"/>
    <property type="match status" value="1"/>
</dbReference>
<dbReference type="Proteomes" id="UP000707451">
    <property type="component" value="Unassembled WGS sequence"/>
</dbReference>
<dbReference type="AlphaFoldDB" id="A0A9P7XHH5"/>
<dbReference type="GO" id="GO:0005829">
    <property type="term" value="C:cytosol"/>
    <property type="evidence" value="ECO:0007669"/>
    <property type="project" value="TreeGrafter"/>
</dbReference>
<dbReference type="InterPro" id="IPR048857">
    <property type="entry name" value="OTU1_Ubl"/>
</dbReference>
<dbReference type="Pfam" id="PF02338">
    <property type="entry name" value="OTU"/>
    <property type="match status" value="1"/>
</dbReference>
<dbReference type="EC" id="3.4.19.12" evidence="11"/>
<comment type="catalytic activity">
    <reaction evidence="1 11">
        <text>Thiol-dependent hydrolysis of ester, thioester, amide, peptide and isopeptide bonds formed by the C-terminal Gly of ubiquitin (a 76-residue protein attached to proteins as an intracellular targeting signal).</text>
        <dbReference type="EC" id="3.4.19.12"/>
    </reaction>
</comment>
<comment type="subcellular location">
    <subcellularLocation>
        <location evidence="2 11">Cytoplasm</location>
    </subcellularLocation>
</comment>
<keyword evidence="16" id="KW-1185">Reference proteome</keyword>
<keyword evidence="5" id="KW-0479">Metal-binding</keyword>
<dbReference type="GO" id="GO:0004843">
    <property type="term" value="F:cysteine-type deubiquitinase activity"/>
    <property type="evidence" value="ECO:0007669"/>
    <property type="project" value="UniProtKB-UniRule"/>
</dbReference>
<dbReference type="Pfam" id="PF24560">
    <property type="entry name" value="zf-C2H2_OTU1_C"/>
    <property type="match status" value="1"/>
</dbReference>
<dbReference type="FunFam" id="3.90.70.80:FF:000016">
    <property type="entry name" value="Putative ubiquitin thioesterase otu1"/>
    <property type="match status" value="1"/>
</dbReference>
<dbReference type="InterPro" id="IPR013087">
    <property type="entry name" value="Znf_C2H2_type"/>
</dbReference>
<dbReference type="PROSITE" id="PS50053">
    <property type="entry name" value="UBIQUITIN_2"/>
    <property type="match status" value="1"/>
</dbReference>
<dbReference type="CDD" id="cd22745">
    <property type="entry name" value="OTU_OTU1"/>
    <property type="match status" value="1"/>
</dbReference>
<evidence type="ECO:0000256" key="7">
    <source>
        <dbReference type="ARBA" id="ARBA00022786"/>
    </source>
</evidence>
<keyword evidence="10" id="KW-0862">Zinc</keyword>
<dbReference type="Gene3D" id="3.90.70.80">
    <property type="match status" value="1"/>
</dbReference>
<gene>
    <name evidence="15" type="primary">OTU1</name>
    <name evidence="15" type="ORF">KI688_007559</name>
</gene>
<dbReference type="GO" id="GO:0036503">
    <property type="term" value="P:ERAD pathway"/>
    <property type="evidence" value="ECO:0007669"/>
    <property type="project" value="TreeGrafter"/>
</dbReference>
<feature type="domain" description="OTU" evidence="14">
    <location>
        <begin position="228"/>
        <end position="350"/>
    </location>
</feature>
<dbReference type="InterPro" id="IPR000626">
    <property type="entry name" value="Ubiquitin-like_dom"/>
</dbReference>
<keyword evidence="3 11" id="KW-0963">Cytoplasm</keyword>
<dbReference type="InterPro" id="IPR038765">
    <property type="entry name" value="Papain-like_cys_pep_sf"/>
</dbReference>
<organism evidence="15 16">
    <name type="scientific">Linnemannia hyalina</name>
    <dbReference type="NCBI Taxonomy" id="64524"/>
    <lineage>
        <taxon>Eukaryota</taxon>
        <taxon>Fungi</taxon>
        <taxon>Fungi incertae sedis</taxon>
        <taxon>Mucoromycota</taxon>
        <taxon>Mortierellomycotina</taxon>
        <taxon>Mortierellomycetes</taxon>
        <taxon>Mortierellales</taxon>
        <taxon>Mortierellaceae</taxon>
        <taxon>Linnemannia</taxon>
    </lineage>
</organism>
<keyword evidence="7 11" id="KW-0833">Ubl conjugation pathway</keyword>
<evidence type="ECO:0000256" key="6">
    <source>
        <dbReference type="ARBA" id="ARBA00022771"/>
    </source>
</evidence>
<dbReference type="GO" id="GO:0016579">
    <property type="term" value="P:protein deubiquitination"/>
    <property type="evidence" value="ECO:0007669"/>
    <property type="project" value="TreeGrafter"/>
</dbReference>
<keyword evidence="9 11" id="KW-0788">Thiol protease</keyword>
<dbReference type="InterPro" id="IPR057766">
    <property type="entry name" value="Znf-C2H2_OTU1-like_C"/>
</dbReference>